<dbReference type="Proteomes" id="UP000316080">
    <property type="component" value="Unassembled WGS sequence"/>
</dbReference>
<dbReference type="AlphaFoldDB" id="A0A520KFT7"/>
<dbReference type="InterPro" id="IPR023140">
    <property type="entry name" value="DUF357"/>
</dbReference>
<dbReference type="EMBL" id="QNVI01000030">
    <property type="protein sequence ID" value="TDA39269.1"/>
    <property type="molecule type" value="Genomic_DNA"/>
</dbReference>
<evidence type="ECO:0000313" key="5">
    <source>
        <dbReference type="Proteomes" id="UP000317265"/>
    </source>
</evidence>
<accession>A0A520KFT7</accession>
<dbReference type="Pfam" id="PF04010">
    <property type="entry name" value="DUF357"/>
    <property type="match status" value="1"/>
</dbReference>
<comment type="caution">
    <text evidence="2">The sequence shown here is derived from an EMBL/GenBank/DDBJ whole genome shotgun (WGS) entry which is preliminary data.</text>
</comment>
<reference evidence="3 5" key="1">
    <citation type="journal article" date="2019" name="Nat. Microbiol.">
        <title>Expanding anaerobic alkane metabolism in the domain of Archaea.</title>
        <authorList>
            <person name="Wang Y."/>
            <person name="Wegener G."/>
            <person name="Hou J."/>
            <person name="Wang F."/>
            <person name="Xiao X."/>
        </authorList>
    </citation>
    <scope>NUCLEOTIDE SEQUENCE [LARGE SCALE GENOMIC DNA]</scope>
    <source>
        <strain evidence="3">WYZ-LMO11</strain>
    </source>
</reference>
<evidence type="ECO:0000259" key="1">
    <source>
        <dbReference type="Pfam" id="PF04010"/>
    </source>
</evidence>
<dbReference type="EMBL" id="RXIH01000023">
    <property type="protein sequence ID" value="RZN56468.1"/>
    <property type="molecule type" value="Genomic_DNA"/>
</dbReference>
<organism evidence="2 4">
    <name type="scientific">Thermoproteota archaeon</name>
    <dbReference type="NCBI Taxonomy" id="2056631"/>
    <lineage>
        <taxon>Archaea</taxon>
        <taxon>Thermoproteota</taxon>
    </lineage>
</organism>
<name>A0A520KFT7_9CREN</name>
<gene>
    <name evidence="3" type="ORF">DSO09_02525</name>
    <name evidence="2" type="ORF">EF809_02745</name>
</gene>
<feature type="domain" description="DUF357" evidence="1">
    <location>
        <begin position="10"/>
        <end position="80"/>
    </location>
</feature>
<reference evidence="2 4" key="2">
    <citation type="journal article" date="2019" name="Nat. Microbiol.">
        <title>Wide diversity of methane and short-chain alkane metabolisms in uncultured archaea.</title>
        <authorList>
            <person name="Borrel G."/>
            <person name="Adam P.S."/>
            <person name="McKay L.J."/>
            <person name="Chen L.X."/>
            <person name="Sierra-Garcia I.N."/>
            <person name="Sieber C.M."/>
            <person name="Letourneur Q."/>
            <person name="Ghozlane A."/>
            <person name="Andersen G.L."/>
            <person name="Li W.J."/>
            <person name="Hallam S.J."/>
            <person name="Muyzer G."/>
            <person name="de Oliveira V.M."/>
            <person name="Inskeep W.P."/>
            <person name="Banfield J.F."/>
            <person name="Gribaldo S."/>
        </authorList>
    </citation>
    <scope>NUCLEOTIDE SEQUENCE [LARGE SCALE GENOMIC DNA]</scope>
    <source>
        <strain evidence="2">Verst-YHS</strain>
    </source>
</reference>
<sequence length="88" mass="10421">MNNAKDLLEKYIKNTEKVFEKMKIIPPNDISIRSSLEYNISLSKNYFEDSKYYFNKGEYITGIVCIAYCEGILDACRNFGWIKWDDEK</sequence>
<dbReference type="Gene3D" id="1.20.1270.90">
    <property type="entry name" value="AF1782-like"/>
    <property type="match status" value="1"/>
</dbReference>
<dbReference type="InterPro" id="IPR036809">
    <property type="entry name" value="AF1782-like_sf"/>
</dbReference>
<protein>
    <submittedName>
        <fullName evidence="2">DUF357 domain-containing protein</fullName>
    </submittedName>
</protein>
<dbReference type="Proteomes" id="UP000317265">
    <property type="component" value="Unassembled WGS sequence"/>
</dbReference>
<evidence type="ECO:0000313" key="2">
    <source>
        <dbReference type="EMBL" id="RZN56468.1"/>
    </source>
</evidence>
<dbReference type="SUPFAM" id="SSF158372">
    <property type="entry name" value="AF1782-like"/>
    <property type="match status" value="1"/>
</dbReference>
<evidence type="ECO:0000313" key="3">
    <source>
        <dbReference type="EMBL" id="TDA39269.1"/>
    </source>
</evidence>
<proteinExistence type="predicted"/>
<evidence type="ECO:0000313" key="4">
    <source>
        <dbReference type="Proteomes" id="UP000316080"/>
    </source>
</evidence>